<protein>
    <submittedName>
        <fullName evidence="2">FeoB-associated Cys-rich membrane protein</fullName>
    </submittedName>
</protein>
<evidence type="ECO:0000313" key="2">
    <source>
        <dbReference type="EMBL" id="MFD2521868.1"/>
    </source>
</evidence>
<dbReference type="EMBL" id="JBHULC010000011">
    <property type="protein sequence ID" value="MFD2521868.1"/>
    <property type="molecule type" value="Genomic_DNA"/>
</dbReference>
<keyword evidence="1" id="KW-0812">Transmembrane</keyword>
<evidence type="ECO:0000256" key="1">
    <source>
        <dbReference type="SAM" id="Phobius"/>
    </source>
</evidence>
<keyword evidence="1" id="KW-1133">Transmembrane helix</keyword>
<name>A0ABW5J9X7_9BACT</name>
<comment type="caution">
    <text evidence="2">The sequence shown here is derived from an EMBL/GenBank/DDBJ whole genome shotgun (WGS) entry which is preliminary data.</text>
</comment>
<dbReference type="RefSeq" id="WP_340236143.1">
    <property type="nucleotide sequence ID" value="NZ_JBBEWC010000005.1"/>
</dbReference>
<gene>
    <name evidence="2" type="ORF">ACFSR2_13300</name>
</gene>
<keyword evidence="1" id="KW-0472">Membrane</keyword>
<proteinExistence type="predicted"/>
<dbReference type="Proteomes" id="UP001597510">
    <property type="component" value="Unassembled WGS sequence"/>
</dbReference>
<feature type="transmembrane region" description="Helical" evidence="1">
    <location>
        <begin position="6"/>
        <end position="22"/>
    </location>
</feature>
<accession>A0ABW5J9X7</accession>
<organism evidence="2 3">
    <name type="scientific">Emticicia soli</name>
    <dbReference type="NCBI Taxonomy" id="2027878"/>
    <lineage>
        <taxon>Bacteria</taxon>
        <taxon>Pseudomonadati</taxon>
        <taxon>Bacteroidota</taxon>
        <taxon>Cytophagia</taxon>
        <taxon>Cytophagales</taxon>
        <taxon>Leadbetterellaceae</taxon>
        <taxon>Emticicia</taxon>
    </lineage>
</organism>
<dbReference type="Pfam" id="PF12669">
    <property type="entry name" value="FeoB_associated"/>
    <property type="match status" value="1"/>
</dbReference>
<evidence type="ECO:0000313" key="3">
    <source>
        <dbReference type="Proteomes" id="UP001597510"/>
    </source>
</evidence>
<reference evidence="3" key="1">
    <citation type="journal article" date="2019" name="Int. J. Syst. Evol. Microbiol.">
        <title>The Global Catalogue of Microorganisms (GCM) 10K type strain sequencing project: providing services to taxonomists for standard genome sequencing and annotation.</title>
        <authorList>
            <consortium name="The Broad Institute Genomics Platform"/>
            <consortium name="The Broad Institute Genome Sequencing Center for Infectious Disease"/>
            <person name="Wu L."/>
            <person name="Ma J."/>
        </authorList>
    </citation>
    <scope>NUCLEOTIDE SEQUENCE [LARGE SCALE GENOMIC DNA]</scope>
    <source>
        <strain evidence="3">KCTC 52344</strain>
    </source>
</reference>
<sequence length="54" mass="5794">MIENIVIGAVFLGALAYLGNMVRKQFIAKNNAGCAKGCGTCQVDMSKFPTLKEQ</sequence>
<keyword evidence="3" id="KW-1185">Reference proteome</keyword>